<dbReference type="InterPro" id="IPR007848">
    <property type="entry name" value="Small_mtfrase_dom"/>
</dbReference>
<evidence type="ECO:0000256" key="10">
    <source>
        <dbReference type="ARBA" id="ARBA00062344"/>
    </source>
</evidence>
<dbReference type="GO" id="GO:0036009">
    <property type="term" value="F:protein-glutamine N-methyltransferase activity"/>
    <property type="evidence" value="ECO:0007669"/>
    <property type="project" value="UniProtKB-ARBA"/>
</dbReference>
<accession>A0A7M7PVY7</accession>
<evidence type="ECO:0000256" key="8">
    <source>
        <dbReference type="ARBA" id="ARBA00050903"/>
    </source>
</evidence>
<dbReference type="EnsemblMetazoa" id="XM_031920879">
    <property type="protein sequence ID" value="XP_031776739"/>
    <property type="gene ID" value="LOC100118772"/>
</dbReference>
<sequence length="215" mass="24441">METPIVNLTDADLESVYEPSEDSFLVIDALEMDLQQFESSKPAMCLEIGIGSGVVITALAMALQKYCFSYFLGIDINPQACKVTRKTCAINKVDIETVQMDLLSSMCRKNIFDIIIFNPPYVVTEPLEVLDDRFISKTWAGGHKGRQVMDRLFPLIPQLLSENGLFYLLVIKENEPHDIIQLFESLNMTGTIVAERKIRGEHLHVLRFKRKRALE</sequence>
<dbReference type="EnsemblMetazoa" id="XM_032596223">
    <property type="protein sequence ID" value="XP_032452114"/>
    <property type="gene ID" value="LOC100118772"/>
</dbReference>
<evidence type="ECO:0000313" key="18">
    <source>
        <dbReference type="EnsemblMetazoa" id="XP_031776739"/>
    </source>
</evidence>
<dbReference type="GO" id="GO:0005634">
    <property type="term" value="C:nucleus"/>
    <property type="evidence" value="ECO:0007669"/>
    <property type="project" value="UniProtKB-SubCell"/>
</dbReference>
<dbReference type="RefSeq" id="XP_031776738.1">
    <property type="nucleotide sequence ID" value="XM_031920878.2"/>
</dbReference>
<evidence type="ECO:0000256" key="9">
    <source>
        <dbReference type="ARBA" id="ARBA00053180"/>
    </source>
</evidence>
<dbReference type="RefSeq" id="XP_031776739.2">
    <property type="nucleotide sequence ID" value="XM_031920879.2"/>
</dbReference>
<comment type="subcellular location">
    <subcellularLocation>
        <location evidence="1">Nucleus</location>
    </subcellularLocation>
</comment>
<dbReference type="GO" id="GO:0032259">
    <property type="term" value="P:methylation"/>
    <property type="evidence" value="ECO:0007669"/>
    <property type="project" value="UniProtKB-KW"/>
</dbReference>
<name>A0A7M7PVY7_NASVI</name>
<evidence type="ECO:0000256" key="2">
    <source>
        <dbReference type="ARBA" id="ARBA00006149"/>
    </source>
</evidence>
<dbReference type="InterPro" id="IPR002052">
    <property type="entry name" value="DNA_methylase_N6_adenine_CS"/>
</dbReference>
<dbReference type="PROSITE" id="PS00092">
    <property type="entry name" value="N6_MTASE"/>
    <property type="match status" value="1"/>
</dbReference>
<evidence type="ECO:0000256" key="1">
    <source>
        <dbReference type="ARBA" id="ARBA00004123"/>
    </source>
</evidence>
<dbReference type="GeneID" id="100118772"/>
<evidence type="ECO:0000259" key="17">
    <source>
        <dbReference type="Pfam" id="PF05175"/>
    </source>
</evidence>
<dbReference type="GO" id="GO:0003676">
    <property type="term" value="F:nucleic acid binding"/>
    <property type="evidence" value="ECO:0007669"/>
    <property type="project" value="InterPro"/>
</dbReference>
<dbReference type="CTD" id="29104"/>
<evidence type="ECO:0000256" key="5">
    <source>
        <dbReference type="ARBA" id="ARBA00022691"/>
    </source>
</evidence>
<evidence type="ECO:0000256" key="14">
    <source>
        <dbReference type="ARBA" id="ARBA00083337"/>
    </source>
</evidence>
<dbReference type="EnsemblMetazoa" id="XM_031920878">
    <property type="protein sequence ID" value="XP_031776738"/>
    <property type="gene ID" value="LOC100118772"/>
</dbReference>
<keyword evidence="3" id="KW-0489">Methyltransferase</keyword>
<dbReference type="InterPro" id="IPR029063">
    <property type="entry name" value="SAM-dependent_MTases_sf"/>
</dbReference>
<dbReference type="OMA" id="EWDDWME"/>
<comment type="similarity">
    <text evidence="2">Belongs to the eukaryotic/archaeal PrmC-related family.</text>
</comment>
<dbReference type="SMR" id="A0A7M7PVY7"/>
<comment type="catalytic activity">
    <reaction evidence="8">
        <text>methylarsonous acid + S-adenosyl-L-methionine = dimethylarsinate + S-adenosyl-L-homocysteine + 2 H(+)</text>
        <dbReference type="Rhea" id="RHEA:11684"/>
        <dbReference type="ChEBI" id="CHEBI:15378"/>
        <dbReference type="ChEBI" id="CHEBI:16223"/>
        <dbReference type="ChEBI" id="CHEBI:17826"/>
        <dbReference type="ChEBI" id="CHEBI:57856"/>
        <dbReference type="ChEBI" id="CHEBI:59789"/>
    </reaction>
</comment>
<dbReference type="PANTHER" id="PTHR45875">
    <property type="entry name" value="METHYLTRANSFERASE N6AMT1"/>
    <property type="match status" value="1"/>
</dbReference>
<dbReference type="CDD" id="cd02440">
    <property type="entry name" value="AdoMet_MTases"/>
    <property type="match status" value="1"/>
</dbReference>
<evidence type="ECO:0000256" key="12">
    <source>
        <dbReference type="ARBA" id="ARBA00076540"/>
    </source>
</evidence>
<evidence type="ECO:0000256" key="13">
    <source>
        <dbReference type="ARBA" id="ARBA00080992"/>
    </source>
</evidence>
<dbReference type="FunCoup" id="A0A7M7PVY7">
    <property type="interactions" value="235"/>
</dbReference>
<keyword evidence="5" id="KW-0949">S-adenosyl-L-methionine</keyword>
<dbReference type="InParanoid" id="A0A7M7PVY7"/>
<dbReference type="SUPFAM" id="SSF53335">
    <property type="entry name" value="S-adenosyl-L-methionine-dependent methyltransferases"/>
    <property type="match status" value="1"/>
</dbReference>
<dbReference type="KEGG" id="nvi:100118772"/>
<dbReference type="InterPro" id="IPR004557">
    <property type="entry name" value="PrmC-related"/>
</dbReference>
<dbReference type="Gene3D" id="3.40.50.150">
    <property type="entry name" value="Vaccinia Virus protein VP39"/>
    <property type="match status" value="1"/>
</dbReference>
<evidence type="ECO:0000256" key="7">
    <source>
        <dbReference type="ARBA" id="ARBA00048619"/>
    </source>
</evidence>
<evidence type="ECO:0000256" key="16">
    <source>
        <dbReference type="ARBA" id="ARBA00093667"/>
    </source>
</evidence>
<keyword evidence="6" id="KW-0539">Nucleus</keyword>
<reference evidence="18" key="1">
    <citation type="submission" date="2021-01" db="UniProtKB">
        <authorList>
            <consortium name="EnsemblMetazoa"/>
        </authorList>
    </citation>
    <scope>IDENTIFICATION</scope>
</reference>
<dbReference type="AlphaFoldDB" id="A0A7M7PVY7"/>
<dbReference type="Pfam" id="PF05175">
    <property type="entry name" value="MTS"/>
    <property type="match status" value="1"/>
</dbReference>
<feature type="domain" description="Methyltransferase small" evidence="17">
    <location>
        <begin position="35"/>
        <end position="125"/>
    </location>
</feature>
<evidence type="ECO:0000256" key="6">
    <source>
        <dbReference type="ARBA" id="ARBA00023242"/>
    </source>
</evidence>
<dbReference type="Proteomes" id="UP000002358">
    <property type="component" value="Chromosome 1"/>
</dbReference>
<evidence type="ECO:0000256" key="11">
    <source>
        <dbReference type="ARBA" id="ARBA00075330"/>
    </source>
</evidence>
<dbReference type="RefSeq" id="XP_032452114.1">
    <property type="nucleotide sequence ID" value="XM_032596223.1"/>
</dbReference>
<organism evidence="18 19">
    <name type="scientific">Nasonia vitripennis</name>
    <name type="common">Parasitic wasp</name>
    <dbReference type="NCBI Taxonomy" id="7425"/>
    <lineage>
        <taxon>Eukaryota</taxon>
        <taxon>Metazoa</taxon>
        <taxon>Ecdysozoa</taxon>
        <taxon>Arthropoda</taxon>
        <taxon>Hexapoda</taxon>
        <taxon>Insecta</taxon>
        <taxon>Pterygota</taxon>
        <taxon>Neoptera</taxon>
        <taxon>Endopterygota</taxon>
        <taxon>Hymenoptera</taxon>
        <taxon>Apocrita</taxon>
        <taxon>Proctotrupomorpha</taxon>
        <taxon>Chalcidoidea</taxon>
        <taxon>Pteromalidae</taxon>
        <taxon>Pteromalinae</taxon>
        <taxon>Nasonia</taxon>
    </lineage>
</organism>
<dbReference type="OrthoDB" id="406152at2759"/>
<evidence type="ECO:0000313" key="19">
    <source>
        <dbReference type="Proteomes" id="UP000002358"/>
    </source>
</evidence>
<keyword evidence="19" id="KW-1185">Reference proteome</keyword>
<dbReference type="InterPro" id="IPR052190">
    <property type="entry name" value="Euk-Arch_PrmC-MTase"/>
</dbReference>
<comment type="catalytic activity">
    <reaction evidence="7">
        <text>L-lysyl-[histone] + S-adenosyl-L-methionine = N(6)-methyl-L-lysyl-[histone] + S-adenosyl-L-homocysteine + H(+)</text>
        <dbReference type="Rhea" id="RHEA:10024"/>
        <dbReference type="Rhea" id="RHEA-COMP:9845"/>
        <dbReference type="Rhea" id="RHEA-COMP:9846"/>
        <dbReference type="ChEBI" id="CHEBI:15378"/>
        <dbReference type="ChEBI" id="CHEBI:29969"/>
        <dbReference type="ChEBI" id="CHEBI:57856"/>
        <dbReference type="ChEBI" id="CHEBI:59789"/>
        <dbReference type="ChEBI" id="CHEBI:61929"/>
    </reaction>
    <physiologicalReaction direction="left-to-right" evidence="7">
        <dbReference type="Rhea" id="RHEA:10025"/>
    </physiologicalReaction>
</comment>
<comment type="function">
    <text evidence="9">Methyltransferase that can methylate proteins and, to a lower extent, arsenic. Catalytic subunit of a heterodimer with TRMT112, which monomethylates 'Lys-12' of histone H4 (H4K12me1), a modification present at the promoters of numerous genes encoding cell cycle regulators. Catalytic subunit of a heterodimer with TRMT112, which catalyzes N5-methylation of Glu residue of proteins with a Gly-Gln-Xaa-Xaa-Xaa-Arg motif. Methylates ETF1 on 'Gln-185'; ETF1 needs to be complexed to ERF3 in its GTP-bound form to be efficiently methylated. May also play a role in the modulation of arsenic-induced toxicity by mediating the conversion of monomethylarsonous acid (3+) into the less toxic dimethylarsonic acid. It however only plays a limited role in arsenic metabolism compared with AS3MT.</text>
</comment>
<keyword evidence="4" id="KW-0808">Transferase</keyword>
<comment type="subunit">
    <text evidence="10">Heterodimer; heterodimerization with TRMT112 is required for S-adenosyl-L-methionine-binding.</text>
</comment>
<evidence type="ECO:0000256" key="15">
    <source>
        <dbReference type="ARBA" id="ARBA00093624"/>
    </source>
</evidence>
<proteinExistence type="inferred from homology"/>
<evidence type="ECO:0000256" key="3">
    <source>
        <dbReference type="ARBA" id="ARBA00022603"/>
    </source>
</evidence>
<evidence type="ECO:0000256" key="4">
    <source>
        <dbReference type="ARBA" id="ARBA00022679"/>
    </source>
</evidence>
<dbReference type="NCBIfam" id="TIGR00537">
    <property type="entry name" value="hemK_rel_arch"/>
    <property type="match status" value="1"/>
</dbReference>
<dbReference type="FunFam" id="3.40.50.150:FF:000077">
    <property type="entry name" value="HemK methyltransferase family member 2"/>
    <property type="match status" value="1"/>
</dbReference>
<dbReference type="PANTHER" id="PTHR45875:SF1">
    <property type="entry name" value="METHYLTRANSFERASE N6AMT1"/>
    <property type="match status" value="1"/>
</dbReference>
<protein>
    <recommendedName>
        <fullName evidence="15">Methyltransferase HEMK2</fullName>
    </recommendedName>
    <alternativeName>
        <fullName evidence="14">HemK methyltransferase family member 2</fullName>
    </alternativeName>
    <alternativeName>
        <fullName evidence="12">Lysine N-methyltransferase 9</fullName>
    </alternativeName>
    <alternativeName>
        <fullName evidence="11">Methylarsonite methyltransferase N6AMT1</fullName>
    </alternativeName>
    <alternativeName>
        <fullName evidence="16">Methyltransferase N6AMT1</fullName>
    </alternativeName>
    <alternativeName>
        <fullName evidence="13">Protein N(5)-glutamine methyltransferase</fullName>
    </alternativeName>
</protein>
<dbReference type="GO" id="GO:0035657">
    <property type="term" value="C:eRF1 methyltransferase complex"/>
    <property type="evidence" value="ECO:0007669"/>
    <property type="project" value="TreeGrafter"/>
</dbReference>